<evidence type="ECO:0000313" key="12">
    <source>
        <dbReference type="Proteomes" id="UP000469559"/>
    </source>
</evidence>
<dbReference type="GO" id="GO:0004315">
    <property type="term" value="F:3-oxoacyl-[acyl-carrier-protein] synthase activity"/>
    <property type="evidence" value="ECO:0007669"/>
    <property type="project" value="InterPro"/>
</dbReference>
<dbReference type="Gene3D" id="3.40.47.10">
    <property type="match status" value="1"/>
</dbReference>
<keyword evidence="4" id="KW-0521">NADP</keyword>
<dbReference type="Pfam" id="PF23297">
    <property type="entry name" value="ACP_SdgA_C"/>
    <property type="match status" value="1"/>
</dbReference>
<dbReference type="GO" id="GO:0006633">
    <property type="term" value="P:fatty acid biosynthetic process"/>
    <property type="evidence" value="ECO:0007669"/>
    <property type="project" value="InterPro"/>
</dbReference>
<gene>
    <name evidence="11" type="primary">azaB_1</name>
    <name evidence="11" type="ORF">LARI1_G003195</name>
</gene>
<dbReference type="Pfam" id="PF08659">
    <property type="entry name" value="KR"/>
    <property type="match status" value="1"/>
</dbReference>
<dbReference type="InterPro" id="IPR042104">
    <property type="entry name" value="PKS_dehydratase_sf"/>
</dbReference>
<dbReference type="SMART" id="SM00827">
    <property type="entry name" value="PKS_AT"/>
    <property type="match status" value="1"/>
</dbReference>
<dbReference type="Pfam" id="PF21089">
    <property type="entry name" value="PKS_DH_N"/>
    <property type="match status" value="1"/>
</dbReference>
<dbReference type="SMART" id="SM00825">
    <property type="entry name" value="PKS_KS"/>
    <property type="match status" value="1"/>
</dbReference>
<keyword evidence="12" id="KW-1185">Reference proteome</keyword>
<dbReference type="InterPro" id="IPR050091">
    <property type="entry name" value="PKS_NRPS_Biosynth_Enz"/>
</dbReference>
<feature type="region of interest" description="C-terminal hotdog fold" evidence="8">
    <location>
        <begin position="1134"/>
        <end position="1288"/>
    </location>
</feature>
<dbReference type="InterPro" id="IPR013217">
    <property type="entry name" value="Methyltransf_12"/>
</dbReference>
<evidence type="ECO:0000256" key="7">
    <source>
        <dbReference type="ARBA" id="ARBA00023315"/>
    </source>
</evidence>
<dbReference type="InterPro" id="IPR018201">
    <property type="entry name" value="Ketoacyl_synth_AS"/>
</dbReference>
<dbReference type="SUPFAM" id="SSF50129">
    <property type="entry name" value="GroES-like"/>
    <property type="match status" value="1"/>
</dbReference>
<dbReference type="CDD" id="cd02440">
    <property type="entry name" value="AdoMet_MTases"/>
    <property type="match status" value="1"/>
</dbReference>
<name>A0A8T9BHU4_9HELO</name>
<dbReference type="Proteomes" id="UP000469559">
    <property type="component" value="Unassembled WGS sequence"/>
</dbReference>
<dbReference type="InterPro" id="IPR020806">
    <property type="entry name" value="PKS_PP-bd"/>
</dbReference>
<dbReference type="InterPro" id="IPR032821">
    <property type="entry name" value="PKS_assoc"/>
</dbReference>
<dbReference type="SMART" id="SM00826">
    <property type="entry name" value="PKS_DH"/>
    <property type="match status" value="1"/>
</dbReference>
<dbReference type="GO" id="GO:0004312">
    <property type="term" value="F:fatty acid synthase activity"/>
    <property type="evidence" value="ECO:0007669"/>
    <property type="project" value="TreeGrafter"/>
</dbReference>
<evidence type="ECO:0000256" key="2">
    <source>
        <dbReference type="ARBA" id="ARBA00022553"/>
    </source>
</evidence>
<dbReference type="PROSITE" id="PS52019">
    <property type="entry name" value="PKS_MFAS_DH"/>
    <property type="match status" value="1"/>
</dbReference>
<dbReference type="Gene3D" id="3.30.70.3290">
    <property type="match status" value="1"/>
</dbReference>
<dbReference type="EMBL" id="QGMF01000107">
    <property type="protein sequence ID" value="TVY19427.1"/>
    <property type="molecule type" value="Genomic_DNA"/>
</dbReference>
<dbReference type="InterPro" id="IPR016035">
    <property type="entry name" value="Acyl_Trfase/lysoPLipase"/>
</dbReference>
<evidence type="ECO:0000256" key="6">
    <source>
        <dbReference type="ARBA" id="ARBA00023268"/>
    </source>
</evidence>
<dbReference type="InterPro" id="IPR016039">
    <property type="entry name" value="Thiolase-like"/>
</dbReference>
<dbReference type="InterPro" id="IPR014030">
    <property type="entry name" value="Ketoacyl_synth_N"/>
</dbReference>
<dbReference type="InterPro" id="IPR016036">
    <property type="entry name" value="Malonyl_transacylase_ACP-bd"/>
</dbReference>
<dbReference type="SUPFAM" id="SSF53335">
    <property type="entry name" value="S-adenosyl-L-methionine-dependent methyltransferases"/>
    <property type="match status" value="1"/>
</dbReference>
<dbReference type="SUPFAM" id="SSF51735">
    <property type="entry name" value="NAD(P)-binding Rossmann-fold domains"/>
    <property type="match status" value="2"/>
</dbReference>
<dbReference type="CDD" id="cd05195">
    <property type="entry name" value="enoyl_red"/>
    <property type="match status" value="1"/>
</dbReference>
<dbReference type="SMART" id="SM00822">
    <property type="entry name" value="PKS_KR"/>
    <property type="match status" value="1"/>
</dbReference>
<dbReference type="InterPro" id="IPR006162">
    <property type="entry name" value="Ppantetheine_attach_site"/>
</dbReference>
<dbReference type="InterPro" id="IPR020807">
    <property type="entry name" value="PKS_DH"/>
</dbReference>
<protein>
    <submittedName>
        <fullName evidence="11">Highly reducing polyketide synthase azaB</fullName>
    </submittedName>
</protein>
<dbReference type="InterPro" id="IPR057326">
    <property type="entry name" value="KR_dom"/>
</dbReference>
<dbReference type="Pfam" id="PF23114">
    <property type="entry name" value="NAD-bd_HRPKS_sdrA"/>
    <property type="match status" value="1"/>
</dbReference>
<dbReference type="OrthoDB" id="329835at2759"/>
<feature type="region of interest" description="N-terminal hotdog fold" evidence="8">
    <location>
        <begin position="972"/>
        <end position="1105"/>
    </location>
</feature>
<dbReference type="InterPro" id="IPR020843">
    <property type="entry name" value="ER"/>
</dbReference>
<dbReference type="InterPro" id="IPR009081">
    <property type="entry name" value="PP-bd_ACP"/>
</dbReference>
<dbReference type="PROSITE" id="PS00606">
    <property type="entry name" value="KS3_1"/>
    <property type="match status" value="1"/>
</dbReference>
<evidence type="ECO:0000259" key="9">
    <source>
        <dbReference type="PROSITE" id="PS52004"/>
    </source>
</evidence>
<feature type="domain" description="Ketosynthase family 3 (KS3)" evidence="9">
    <location>
        <begin position="19"/>
        <end position="445"/>
    </location>
</feature>
<dbReference type="InterPro" id="IPR014031">
    <property type="entry name" value="Ketoacyl_synth_C"/>
</dbReference>
<keyword evidence="7" id="KW-0012">Acyltransferase</keyword>
<dbReference type="Pfam" id="PF00698">
    <property type="entry name" value="Acyl_transf_1"/>
    <property type="match status" value="1"/>
</dbReference>
<dbReference type="InterPro" id="IPR001227">
    <property type="entry name" value="Ac_transferase_dom_sf"/>
</dbReference>
<dbReference type="SUPFAM" id="SSF52151">
    <property type="entry name" value="FabD/lysophospholipase-like"/>
    <property type="match status" value="1"/>
</dbReference>
<proteinExistence type="predicted"/>
<dbReference type="PANTHER" id="PTHR43775:SF29">
    <property type="entry name" value="ASPERFURANONE POLYKETIDE SYNTHASE AFOG-RELATED"/>
    <property type="match status" value="1"/>
</dbReference>
<organism evidence="11 12">
    <name type="scientific">Lachnellula arida</name>
    <dbReference type="NCBI Taxonomy" id="1316785"/>
    <lineage>
        <taxon>Eukaryota</taxon>
        <taxon>Fungi</taxon>
        <taxon>Dikarya</taxon>
        <taxon>Ascomycota</taxon>
        <taxon>Pezizomycotina</taxon>
        <taxon>Leotiomycetes</taxon>
        <taxon>Helotiales</taxon>
        <taxon>Lachnaceae</taxon>
        <taxon>Lachnellula</taxon>
    </lineage>
</organism>
<dbReference type="InterPro" id="IPR056501">
    <property type="entry name" value="NAD-bd_HRPKS_sdrA"/>
</dbReference>
<keyword evidence="3" id="KW-0808">Transferase</keyword>
<dbReference type="GO" id="GO:0016491">
    <property type="term" value="F:oxidoreductase activity"/>
    <property type="evidence" value="ECO:0007669"/>
    <property type="project" value="UniProtKB-KW"/>
</dbReference>
<dbReference type="Pfam" id="PF16197">
    <property type="entry name" value="KAsynt_C_assoc"/>
    <property type="match status" value="1"/>
</dbReference>
<keyword evidence="1" id="KW-0596">Phosphopantetheine</keyword>
<sequence>MAATSQPAQESAGLDGGILEPIAVIGMSMKFPQDAVTEESFWQMLLEKRCAATEFPEDRLNIGAFHSSEPGKRNTISTRKAHFLGEDFRAFDAPFFSIPPLEAATIDPQQRGLLEATYRALENAGIPMEAVRGSDASVHVGSFTSDFKTMVWRDAQQIPKYSATGTAGSILSNRISWFFDLGGPSMTVDTACSSGLVALDLSCNGLWSGQSRMGVVAGSNLILSPELNIALSSMSFLSKDGQCFSFDQRGNGYGRGEGFGVLILKRLSDAIQDGDTIRALIRSTGVNQDGNTPGGVTQPSRVSQAALITDTYRKAGLGMGLTRFFEAHGTGTAIGDPIEARAIGDSFRDQRPENDKLLIGAVKANLGHLEGASGLAGLIKTILVLEKGLIPPNASFENLNSNIDAEFLQLEFPLECTPWPSNGPRRASVNSFGFGGTNAHAVLEDVRSYLLARNLVANHCTVESALTQRHHTLTNSVSTDQLVPKLLVFSSADEAGMRRLSQAYSQYFAELGQNGDAQRLLDLAFTLNSRRSALPWKSYIVAGSTSELAEMEQLVSKPLQAFGQKTNLGFVFTGQGAQWYAMGRELMVYPVFKDSLLRAQACLQKLGCSWLLTVELSRDKSTSRINEPEFSQALCTAVQLALVDLFQSAGVVPSVVVGHSSGEISAAYCNGSLSMESAMKISYRRGALASKLARSAKSKHRMASIGLSQAQFTTELEKLKQEGLELDSLTISCINSPKNVTVSGPDAQLDVLVAHYDKTDVFARKLMVDVGYHSPQMQEIAGEYLAAMDNLTRGIRKTKTIMVSSVTGAIIDADVLCTGEYWVQNMVSPVNFLGAMKECCSRPGSTSPTKKLDRSHLREIVTHALVEIGPHSALQGPIRDILSSVNRGGEVSYASALVRNRSAVESLLATAGRLHCQGISLDVNALNLLESKESIVPRVLVDLPHYPFNHSTVYWEESQMNKEFRFREHLNHELLGNQAPGYNELEPRWRLIIRSDELPWVEDHKVNGSILYPAAGMLAMAIEATKQLTGNDPPLGYEIKDAVFHSPLLISTSKENVETQICLRPSATSSNSKSTWYDYRMYVHKTDEDWTELCTGSIRADYGRSQSEVDHGVEGPMFLDTLRTSHSGAANRCNGSIESSNLYRMLKEMGLEYGPAFQPLHDIRYSQDGEATARVALFNSENPAATEAQSHVIHPTTLDGIFQMIFVALSKGSAAGVQTMVPSRIDKVWVSNTGAGTPFKGSLEAYTKSHQFSKRSARGLVSVLDNQGQLMVHVDGFEATAVSTQTNTDTQEEARQLCYNMTWKWDPETMDASQIQKYCKTLTRPDLQYSERYKDAEFMALAFGSAALRKLRLQNRLPCLSLRDYAVWLQMALDDDLASLPVKEAAKRRAQIEDPTYLGYVCKHLASTSLGQLFMRIGHHLANILSGDVDPLDVLFSDEYMFDEFHRELTEGSGCFVALGKYLEALAHKNPGMEILEIGAGTGATTAILQETLASQPSAPSYGQYDFTDSRPFFVDRARETFQPYSRMAYHVLDLEKDIVNQGLKEGSYDVVVATSALVSYKDSGETIRNAQKLLRPGGKLILGQITVGDAVRPGFANGLLPGWWSKSPETPCVSEEKWDEILKENGFSGTDIIFRDFEDEQFHDYSIIVSTAKPVAPVRPFPGEIVAIVESNSESQRVMSQYLGQEVRKFGYNLSKILTLEQAASLLDQNTHHFIVMHDLSAPLLRNLTSDGLSALQTILSSAGSLLWVMPGGRQGPVTPACGMVEGLCRVSRQENPNVPLVTLALDVFPRTRTDNFARNIARVFHLTVSHKEAGDFEPEYVEMDDCLHINRLSTAASLNDHIYVRTNYPRREQKFGDLPAVKVDVRTPGLLDSLEFIEDEKASLPLGPNEVEIEVRAIGVNFKECLTVLGRVNTDTLGNECSGVVSRVGDNWDTLKPGDRVALCATDTYRSFARSSIGCAAKIPDGMTFNEAAAIPTAFCTAYYCLVESARLEKGESILIHAASGGTGQAAVQIALHLGAEVFATVGSKEKKQLIMSQYQIPEDHIFYSRDLSFADGIKRMTQGRGVDVVLNSLAGDQLVATWECIAPYGRFMEIGRRDIDNHGNLPMYSFLRNASFTGVDLAAIVQQRPQLIQKMMREIMRLVEAKKLGPAYPLTVFPISDMEHAFRILQSGKSSGKIVLEATTDAIVPTSLKTRPSYNLSKDATYLIAGGLGGIGRSIAKWLVDRGANHLILLSRSGPDKNEKGQALVAELRAKGVRVVAPACDITSLSALKSLVQRCAKTMPPIKGCIQASMVLRDTTFASMSFQQWEESVRPKVQGSWNLHVSLPQGMDFFVLLSSASGIFGNPGQSNYAAGNTYQDELAHYRVLHGEKAVALDLGVVLSEGVVAENSQLMDRLMRQGVMLPITQEEVQSLLDFYCNPALQLSPQWCDQVILGIDIPAKVVARGGEVPVALCQPLFRKMHQIEFSGQSSVRKDENSTDFKTMFASVGTLAEAGMMVSEALRKKLSKVLGIAEENIELSHRVESYGVDSLVAVELRNWVSKEMSADWQSLRLWGELHWWVLGLLLHQRAHLSRAHGHRLTVVDIGVHCVEFCRLLYSYNGHLDILHNGDEQRFHTFATFNIITNVVNVCR</sequence>
<evidence type="ECO:0000256" key="4">
    <source>
        <dbReference type="ARBA" id="ARBA00022857"/>
    </source>
</evidence>
<dbReference type="GO" id="GO:0031177">
    <property type="term" value="F:phosphopantetheine binding"/>
    <property type="evidence" value="ECO:0007669"/>
    <property type="project" value="InterPro"/>
</dbReference>
<dbReference type="InterPro" id="IPR020841">
    <property type="entry name" value="PKS_Beta-ketoAc_synthase_dom"/>
</dbReference>
<feature type="domain" description="PKS/mFAS DH" evidence="10">
    <location>
        <begin position="972"/>
        <end position="1288"/>
    </location>
</feature>
<dbReference type="Gene3D" id="3.90.180.10">
    <property type="entry name" value="Medium-chain alcohol dehydrogenases, catalytic domain"/>
    <property type="match status" value="1"/>
</dbReference>
<dbReference type="InterPro" id="IPR013968">
    <property type="entry name" value="PKS_KR"/>
</dbReference>
<dbReference type="Pfam" id="PF14765">
    <property type="entry name" value="PS-DH"/>
    <property type="match status" value="1"/>
</dbReference>
<dbReference type="Pfam" id="PF13602">
    <property type="entry name" value="ADH_zinc_N_2"/>
    <property type="match status" value="1"/>
</dbReference>
<dbReference type="Gene3D" id="3.40.50.150">
    <property type="entry name" value="Vaccinia Virus protein VP39"/>
    <property type="match status" value="1"/>
</dbReference>
<dbReference type="InterPro" id="IPR036736">
    <property type="entry name" value="ACP-like_sf"/>
</dbReference>
<dbReference type="SUPFAM" id="SSF55048">
    <property type="entry name" value="Probable ACP-binding domain of malonyl-CoA ACP transacylase"/>
    <property type="match status" value="1"/>
</dbReference>
<reference evidence="11 12" key="1">
    <citation type="submission" date="2018-05" db="EMBL/GenBank/DDBJ databases">
        <title>Whole genome sequencing for identification of molecular markers to develop diagnostic detection tools for the regulated plant pathogen Lachnellula willkommii.</title>
        <authorList>
            <person name="Giroux E."/>
            <person name="Bilodeau G."/>
        </authorList>
    </citation>
    <scope>NUCLEOTIDE SEQUENCE [LARGE SCALE GENOMIC DNA]</scope>
    <source>
        <strain evidence="11 12">CBS 203.66</strain>
    </source>
</reference>
<dbReference type="SMART" id="SM00829">
    <property type="entry name" value="PKS_ER"/>
    <property type="match status" value="1"/>
</dbReference>
<dbReference type="SUPFAM" id="SSF53901">
    <property type="entry name" value="Thiolase-like"/>
    <property type="match status" value="1"/>
</dbReference>
<dbReference type="Gene3D" id="3.40.50.720">
    <property type="entry name" value="NAD(P)-binding Rossmann-like Domain"/>
    <property type="match status" value="1"/>
</dbReference>
<dbReference type="InterPro" id="IPR011032">
    <property type="entry name" value="GroES-like_sf"/>
</dbReference>
<dbReference type="PANTHER" id="PTHR43775">
    <property type="entry name" value="FATTY ACID SYNTHASE"/>
    <property type="match status" value="1"/>
</dbReference>
<dbReference type="Pfam" id="PF08240">
    <property type="entry name" value="ADH_N"/>
    <property type="match status" value="1"/>
</dbReference>
<dbReference type="Gene3D" id="3.40.366.10">
    <property type="entry name" value="Malonyl-Coenzyme A Acyl Carrier Protein, domain 2"/>
    <property type="match status" value="1"/>
</dbReference>
<evidence type="ECO:0000259" key="10">
    <source>
        <dbReference type="PROSITE" id="PS52019"/>
    </source>
</evidence>
<dbReference type="PROSITE" id="PS52004">
    <property type="entry name" value="KS3_2"/>
    <property type="match status" value="1"/>
</dbReference>
<dbReference type="InterPro" id="IPR014043">
    <property type="entry name" value="Acyl_transferase_dom"/>
</dbReference>
<keyword evidence="2" id="KW-0597">Phosphoprotein</keyword>
<dbReference type="InterPro" id="IPR049900">
    <property type="entry name" value="PKS_mFAS_DH"/>
</dbReference>
<dbReference type="SMART" id="SM00823">
    <property type="entry name" value="PKS_PP"/>
    <property type="match status" value="1"/>
</dbReference>
<keyword evidence="5" id="KW-0560">Oxidoreductase</keyword>
<keyword evidence="6" id="KW-0511">Multifunctional enzyme</keyword>
<dbReference type="Gene3D" id="3.10.129.110">
    <property type="entry name" value="Polyketide synthase dehydratase"/>
    <property type="match status" value="1"/>
</dbReference>
<evidence type="ECO:0000256" key="5">
    <source>
        <dbReference type="ARBA" id="ARBA00023002"/>
    </source>
</evidence>
<dbReference type="Gene3D" id="1.10.1200.10">
    <property type="entry name" value="ACP-like"/>
    <property type="match status" value="1"/>
</dbReference>
<feature type="active site" description="Proton acceptor; for dehydratase activity" evidence="8">
    <location>
        <position position="1004"/>
    </location>
</feature>
<dbReference type="FunFam" id="3.40.50.720:FF:000209">
    <property type="entry name" value="Polyketide synthase Pks12"/>
    <property type="match status" value="1"/>
</dbReference>
<dbReference type="InterPro" id="IPR036291">
    <property type="entry name" value="NAD(P)-bd_dom_sf"/>
</dbReference>
<dbReference type="Pfam" id="PF02801">
    <property type="entry name" value="Ketoacyl-synt_C"/>
    <property type="match status" value="1"/>
</dbReference>
<dbReference type="GO" id="GO:1901336">
    <property type="term" value="P:lactone biosynthetic process"/>
    <property type="evidence" value="ECO:0007669"/>
    <property type="project" value="UniProtKB-ARBA"/>
</dbReference>
<dbReference type="SUPFAM" id="SSF47336">
    <property type="entry name" value="ACP-like"/>
    <property type="match status" value="1"/>
</dbReference>
<dbReference type="GO" id="GO:0030639">
    <property type="term" value="P:polyketide biosynthetic process"/>
    <property type="evidence" value="ECO:0007669"/>
    <property type="project" value="UniProtKB-ARBA"/>
</dbReference>
<feature type="active site" description="Proton donor; for dehydratase activity" evidence="8">
    <location>
        <position position="1199"/>
    </location>
</feature>
<dbReference type="InterPro" id="IPR013154">
    <property type="entry name" value="ADH-like_N"/>
</dbReference>
<accession>A0A8T9BHU4</accession>
<dbReference type="InterPro" id="IPR049552">
    <property type="entry name" value="PKS_DH_N"/>
</dbReference>
<evidence type="ECO:0000313" key="11">
    <source>
        <dbReference type="EMBL" id="TVY19427.1"/>
    </source>
</evidence>
<evidence type="ECO:0000256" key="1">
    <source>
        <dbReference type="ARBA" id="ARBA00022450"/>
    </source>
</evidence>
<evidence type="ECO:0000256" key="3">
    <source>
        <dbReference type="ARBA" id="ARBA00022679"/>
    </source>
</evidence>
<comment type="caution">
    <text evidence="11">The sequence shown here is derived from an EMBL/GenBank/DDBJ whole genome shotgun (WGS) entry which is preliminary data.</text>
</comment>
<dbReference type="PROSITE" id="PS00012">
    <property type="entry name" value="PHOSPHOPANTETHEINE"/>
    <property type="match status" value="1"/>
</dbReference>
<evidence type="ECO:0000256" key="8">
    <source>
        <dbReference type="PROSITE-ProRule" id="PRU01363"/>
    </source>
</evidence>
<dbReference type="InterPro" id="IPR049551">
    <property type="entry name" value="PKS_DH_C"/>
</dbReference>
<dbReference type="Pfam" id="PF00109">
    <property type="entry name" value="ketoacyl-synt"/>
    <property type="match status" value="1"/>
</dbReference>
<dbReference type="Pfam" id="PF08242">
    <property type="entry name" value="Methyltransf_12"/>
    <property type="match status" value="1"/>
</dbReference>
<dbReference type="InterPro" id="IPR029063">
    <property type="entry name" value="SAM-dependent_MTases_sf"/>
</dbReference>
<dbReference type="CDD" id="cd00833">
    <property type="entry name" value="PKS"/>
    <property type="match status" value="1"/>
</dbReference>